<comment type="caution">
    <text evidence="2">The sequence shown here is derived from an EMBL/GenBank/DDBJ whole genome shotgun (WGS) entry which is preliminary data.</text>
</comment>
<accession>A0A2T5BQF2</accession>
<feature type="compositionally biased region" description="Basic and acidic residues" evidence="1">
    <location>
        <begin position="39"/>
        <end position="55"/>
    </location>
</feature>
<dbReference type="Proteomes" id="UP000243859">
    <property type="component" value="Unassembled WGS sequence"/>
</dbReference>
<proteinExistence type="predicted"/>
<reference evidence="2 3" key="1">
    <citation type="submission" date="2018-04" db="EMBL/GenBank/DDBJ databases">
        <title>Genomic Encyclopedia of Archaeal and Bacterial Type Strains, Phase II (KMG-II): from individual species to whole genera.</title>
        <authorList>
            <person name="Goeker M."/>
        </authorList>
    </citation>
    <scope>NUCLEOTIDE SEQUENCE [LARGE SCALE GENOMIC DNA]</scope>
    <source>
        <strain evidence="2 3">DSM 18064</strain>
    </source>
</reference>
<name>A0A2T5BQF2_9RHOB</name>
<organism evidence="2 3">
    <name type="scientific">Rhodovulum imhoffii</name>
    <dbReference type="NCBI Taxonomy" id="365340"/>
    <lineage>
        <taxon>Bacteria</taxon>
        <taxon>Pseudomonadati</taxon>
        <taxon>Pseudomonadota</taxon>
        <taxon>Alphaproteobacteria</taxon>
        <taxon>Rhodobacterales</taxon>
        <taxon>Paracoccaceae</taxon>
        <taxon>Rhodovulum</taxon>
    </lineage>
</organism>
<dbReference type="AlphaFoldDB" id="A0A2T5BQF2"/>
<keyword evidence="3" id="KW-1185">Reference proteome</keyword>
<feature type="region of interest" description="Disordered" evidence="1">
    <location>
        <begin position="26"/>
        <end position="59"/>
    </location>
</feature>
<evidence type="ECO:0000256" key="1">
    <source>
        <dbReference type="SAM" id="MobiDB-lite"/>
    </source>
</evidence>
<evidence type="ECO:0000313" key="2">
    <source>
        <dbReference type="EMBL" id="PTN01395.1"/>
    </source>
</evidence>
<protein>
    <submittedName>
        <fullName evidence="2">Uncharacterized protein</fullName>
    </submittedName>
</protein>
<sequence>MSDMKDLEGRIAMALERIGKGIEALKASPVEGAGPDAEGMQKDLEEERAAREAAEKAQNAQRQRIVQFKRWVKGLKEEIAQRDREIARLKAVNTELRVTSRALRGANAEGLGNALLINKAMEAELDALNSLRDSDRSELDTIIREIETLVDLRENKEDA</sequence>
<evidence type="ECO:0000313" key="3">
    <source>
        <dbReference type="Proteomes" id="UP000243859"/>
    </source>
</evidence>
<dbReference type="EMBL" id="QAAA01000013">
    <property type="protein sequence ID" value="PTN01395.1"/>
    <property type="molecule type" value="Genomic_DNA"/>
</dbReference>
<gene>
    <name evidence="2" type="ORF">C8N32_1133</name>
</gene>